<proteinExistence type="predicted"/>
<feature type="non-terminal residue" evidence="5">
    <location>
        <position position="155"/>
    </location>
</feature>
<dbReference type="InterPro" id="IPR036890">
    <property type="entry name" value="HATPase_C_sf"/>
</dbReference>
<protein>
    <submittedName>
        <fullName evidence="5">Signal transduction histidine kinase regulating citrate/malate metabolism</fullName>
    </submittedName>
</protein>
<keyword evidence="2" id="KW-0808">Transferase</keyword>
<comment type="caution">
    <text evidence="5">The sequence shown here is derived from an EMBL/GenBank/DDBJ whole genome shotgun (WGS) entry which is preliminary data.</text>
</comment>
<dbReference type="GO" id="GO:0000155">
    <property type="term" value="F:phosphorelay sensor kinase activity"/>
    <property type="evidence" value="ECO:0007669"/>
    <property type="project" value="InterPro"/>
</dbReference>
<dbReference type="InterPro" id="IPR016120">
    <property type="entry name" value="Sig_transdc_His_kin_SpoOB"/>
</dbReference>
<dbReference type="Gene3D" id="1.10.287.130">
    <property type="match status" value="1"/>
</dbReference>
<feature type="domain" description="SpoOB alpha-helical" evidence="4">
    <location>
        <begin position="33"/>
        <end position="63"/>
    </location>
</feature>
<dbReference type="SUPFAM" id="SSF55874">
    <property type="entry name" value="ATPase domain of HSP90 chaperone/DNA topoisomerase II/histidine kinase"/>
    <property type="match status" value="1"/>
</dbReference>
<evidence type="ECO:0000256" key="3">
    <source>
        <dbReference type="ARBA" id="ARBA00022777"/>
    </source>
</evidence>
<dbReference type="InterPro" id="IPR039506">
    <property type="entry name" value="SPOB_a"/>
</dbReference>
<dbReference type="EMBL" id="AUZY01010917">
    <property type="protein sequence ID" value="EQD36732.1"/>
    <property type="molecule type" value="Genomic_DNA"/>
</dbReference>
<evidence type="ECO:0000313" key="5">
    <source>
        <dbReference type="EMBL" id="EQD36732.1"/>
    </source>
</evidence>
<dbReference type="Gene3D" id="3.30.565.10">
    <property type="entry name" value="Histidine kinase-like ATPase, C-terminal domain"/>
    <property type="match status" value="1"/>
</dbReference>
<gene>
    <name evidence="5" type="ORF">B1B_16414</name>
</gene>
<keyword evidence="1" id="KW-0597">Phosphoprotein</keyword>
<dbReference type="Pfam" id="PF14689">
    <property type="entry name" value="SPOB_a"/>
    <property type="match status" value="1"/>
</dbReference>
<evidence type="ECO:0000259" key="4">
    <source>
        <dbReference type="Pfam" id="PF14689"/>
    </source>
</evidence>
<reference evidence="5" key="1">
    <citation type="submission" date="2013-08" db="EMBL/GenBank/DDBJ databases">
        <authorList>
            <person name="Mendez C."/>
            <person name="Richter M."/>
            <person name="Ferrer M."/>
            <person name="Sanchez J."/>
        </authorList>
    </citation>
    <scope>NUCLEOTIDE SEQUENCE</scope>
</reference>
<sequence length="155" mass="16763">MIVGERLLGYVVTIVDRTESEVLLRELEGMLGLTEALRAQAHDFSNRLHTIVGLIELGAPAEAARFATDLTVRDANLAERLVTEVGHPMLVALLLAKSAVAAERNVQLRLAPSTRVPDDVPSPADLITVVGNLVDNAVEATQGQEPAWVEVQVRR</sequence>
<reference evidence="5" key="2">
    <citation type="journal article" date="2014" name="ISME J.">
        <title>Microbial stratification in low pH oxic and suboxic macroscopic growths along an acid mine drainage.</title>
        <authorList>
            <person name="Mendez-Garcia C."/>
            <person name="Mesa V."/>
            <person name="Sprenger R.R."/>
            <person name="Richter M."/>
            <person name="Diez M.S."/>
            <person name="Solano J."/>
            <person name="Bargiela R."/>
            <person name="Golyshina O.V."/>
            <person name="Manteca A."/>
            <person name="Ramos J.L."/>
            <person name="Gallego J.R."/>
            <person name="Llorente I."/>
            <person name="Martins Dos Santos V.A."/>
            <person name="Jensen O.N."/>
            <person name="Pelaez A.I."/>
            <person name="Sanchez J."/>
            <person name="Ferrer M."/>
        </authorList>
    </citation>
    <scope>NUCLEOTIDE SEQUENCE</scope>
</reference>
<evidence type="ECO:0000256" key="1">
    <source>
        <dbReference type="ARBA" id="ARBA00022553"/>
    </source>
</evidence>
<dbReference type="SUPFAM" id="SSF55890">
    <property type="entry name" value="Sporulation response regulatory protein Spo0B"/>
    <property type="match status" value="1"/>
</dbReference>
<keyword evidence="3 5" id="KW-0418">Kinase</keyword>
<dbReference type="AlphaFoldDB" id="T0YXQ6"/>
<name>T0YXQ6_9ZZZZ</name>
<accession>T0YXQ6</accession>
<organism evidence="5">
    <name type="scientific">mine drainage metagenome</name>
    <dbReference type="NCBI Taxonomy" id="410659"/>
    <lineage>
        <taxon>unclassified sequences</taxon>
        <taxon>metagenomes</taxon>
        <taxon>ecological metagenomes</taxon>
    </lineage>
</organism>
<evidence type="ECO:0000256" key="2">
    <source>
        <dbReference type="ARBA" id="ARBA00022679"/>
    </source>
</evidence>